<accession>A0A228II80</accession>
<organism evidence="1 2">
    <name type="scientific">Burkholderia aenigmatica</name>
    <dbReference type="NCBI Taxonomy" id="2015348"/>
    <lineage>
        <taxon>Bacteria</taxon>
        <taxon>Pseudomonadati</taxon>
        <taxon>Pseudomonadota</taxon>
        <taxon>Betaproteobacteria</taxon>
        <taxon>Burkholderiales</taxon>
        <taxon>Burkholderiaceae</taxon>
        <taxon>Burkholderia</taxon>
        <taxon>Burkholderia cepacia complex</taxon>
    </lineage>
</organism>
<dbReference type="OrthoDB" id="9014021at2"/>
<evidence type="ECO:0000313" key="1">
    <source>
        <dbReference type="EMBL" id="OXI42026.1"/>
    </source>
</evidence>
<comment type="caution">
    <text evidence="1">The sequence shown here is derived from an EMBL/GenBank/DDBJ whole genome shotgun (WGS) entry which is preliminary data.</text>
</comment>
<gene>
    <name evidence="1" type="ORF">CFB84_22495</name>
</gene>
<sequence>MYTGIVIYGTDPTQAASALAVAQNLFSEFGSKATKVSLLEFVVQNGGRLVGEREVLLADLEEKISGGEATAFQVYNDGESDGAPAISFGYNVPAYGGLSFIDVQIGMSIYEIDEKVEAFAKIVATHMSFKYAIAYGTESASIAYKYSTGVNLIRIFPFENTSLFTRDLPGRSPGTASYERGTLRMVYPLNVLNGEHMEIRVGDLSLKEWIRSDSSRGSLESISNNMWLWSVKETDLPGVNHACGESGILLAWQKAPVNRPLRKLP</sequence>
<reference evidence="1 2" key="2">
    <citation type="submission" date="2017-08" db="EMBL/GenBank/DDBJ databases">
        <title>WGS of novel Burkholderia cepaca complex species.</title>
        <authorList>
            <person name="Lipuma J."/>
            <person name="Spilker T."/>
        </authorList>
    </citation>
    <scope>NUCLEOTIDE SEQUENCE [LARGE SCALE GENOMIC DNA]</scope>
    <source>
        <strain evidence="1 2">AU17325</strain>
    </source>
</reference>
<evidence type="ECO:0000313" key="2">
    <source>
        <dbReference type="Proteomes" id="UP000214600"/>
    </source>
</evidence>
<dbReference type="Proteomes" id="UP000214600">
    <property type="component" value="Unassembled WGS sequence"/>
</dbReference>
<dbReference type="RefSeq" id="WP_089452083.1">
    <property type="nucleotide sequence ID" value="NZ_NKFA01000008.1"/>
</dbReference>
<name>A0A228II80_9BURK</name>
<proteinExistence type="predicted"/>
<dbReference type="EMBL" id="NKFA01000008">
    <property type="protein sequence ID" value="OXI42026.1"/>
    <property type="molecule type" value="Genomic_DNA"/>
</dbReference>
<dbReference type="AlphaFoldDB" id="A0A228II80"/>
<protein>
    <submittedName>
        <fullName evidence="1">Uncharacterized protein</fullName>
    </submittedName>
</protein>
<reference evidence="2" key="1">
    <citation type="submission" date="2017-06" db="EMBL/GenBank/DDBJ databases">
        <authorList>
            <person name="LiPuma J."/>
            <person name="Spilker T."/>
        </authorList>
    </citation>
    <scope>NUCLEOTIDE SEQUENCE [LARGE SCALE GENOMIC DNA]</scope>
    <source>
        <strain evidence="2">AU17325</strain>
    </source>
</reference>